<organism evidence="12 13">
    <name type="scientific">Kaistia defluvii</name>
    <dbReference type="NCBI Taxonomy" id="410841"/>
    <lineage>
        <taxon>Bacteria</taxon>
        <taxon>Pseudomonadati</taxon>
        <taxon>Pseudomonadota</taxon>
        <taxon>Alphaproteobacteria</taxon>
        <taxon>Hyphomicrobiales</taxon>
        <taxon>Kaistiaceae</taxon>
        <taxon>Kaistia</taxon>
    </lineage>
</organism>
<evidence type="ECO:0000256" key="2">
    <source>
        <dbReference type="ARBA" id="ARBA00001966"/>
    </source>
</evidence>
<dbReference type="Gene3D" id="3.20.20.70">
    <property type="entry name" value="Aldolase class I"/>
    <property type="match status" value="1"/>
</dbReference>
<dbReference type="SUPFAM" id="SSF51905">
    <property type="entry name" value="FAD/NAD(P)-binding domain"/>
    <property type="match status" value="1"/>
</dbReference>
<dbReference type="Gene3D" id="3.50.50.60">
    <property type="entry name" value="FAD/NAD(P)-binding domain"/>
    <property type="match status" value="1"/>
</dbReference>
<keyword evidence="6" id="KW-0479">Metal-binding</keyword>
<comment type="cofactor">
    <cofactor evidence="2">
        <name>[4Fe-4S] cluster</name>
        <dbReference type="ChEBI" id="CHEBI:49883"/>
    </cofactor>
</comment>
<keyword evidence="13" id="KW-1185">Reference proteome</keyword>
<feature type="domain" description="NADH:flavin oxidoreductase/NADH oxidase N-terminal" evidence="10">
    <location>
        <begin position="17"/>
        <end position="355"/>
    </location>
</feature>
<comment type="similarity">
    <text evidence="3">In the N-terminal section; belongs to the NADH:flavin oxidoreductase/NADH oxidase family.</text>
</comment>
<dbReference type="Proteomes" id="UP001549321">
    <property type="component" value="Unassembled WGS sequence"/>
</dbReference>
<keyword evidence="4" id="KW-0285">Flavoprotein</keyword>
<dbReference type="PRINTS" id="PR00411">
    <property type="entry name" value="PNDRDTASEI"/>
</dbReference>
<dbReference type="InterPro" id="IPR013785">
    <property type="entry name" value="Aldolase_TIM"/>
</dbReference>
<evidence type="ECO:0000259" key="11">
    <source>
        <dbReference type="Pfam" id="PF07992"/>
    </source>
</evidence>
<dbReference type="Pfam" id="PF07992">
    <property type="entry name" value="Pyr_redox_2"/>
    <property type="match status" value="1"/>
</dbReference>
<dbReference type="PANTHER" id="PTHR42917">
    <property type="entry name" value="2,4-DIENOYL-COA REDUCTASE"/>
    <property type="match status" value="1"/>
</dbReference>
<evidence type="ECO:0000256" key="1">
    <source>
        <dbReference type="ARBA" id="ARBA00001917"/>
    </source>
</evidence>
<accession>A0ABV2QYX5</accession>
<dbReference type="CDD" id="cd04734">
    <property type="entry name" value="OYE_like_3_FMN"/>
    <property type="match status" value="1"/>
</dbReference>
<evidence type="ECO:0000256" key="6">
    <source>
        <dbReference type="ARBA" id="ARBA00022723"/>
    </source>
</evidence>
<keyword evidence="8" id="KW-0408">Iron</keyword>
<dbReference type="InterPro" id="IPR023753">
    <property type="entry name" value="FAD/NAD-binding_dom"/>
</dbReference>
<evidence type="ECO:0000256" key="5">
    <source>
        <dbReference type="ARBA" id="ARBA00022643"/>
    </source>
</evidence>
<proteinExistence type="inferred from homology"/>
<comment type="cofactor">
    <cofactor evidence="1">
        <name>FMN</name>
        <dbReference type="ChEBI" id="CHEBI:58210"/>
    </cofactor>
</comment>
<feature type="domain" description="FAD/NAD(P)-binding" evidence="11">
    <location>
        <begin position="402"/>
        <end position="638"/>
    </location>
</feature>
<dbReference type="InterPro" id="IPR051793">
    <property type="entry name" value="NADH:flavin_oxidoreductase"/>
</dbReference>
<comment type="caution">
    <text evidence="12">The sequence shown here is derived from an EMBL/GenBank/DDBJ whole genome shotgun (WGS) entry which is preliminary data.</text>
</comment>
<dbReference type="EMBL" id="JBEPSM010000001">
    <property type="protein sequence ID" value="MET4634221.1"/>
    <property type="molecule type" value="Genomic_DNA"/>
</dbReference>
<evidence type="ECO:0000259" key="10">
    <source>
        <dbReference type="Pfam" id="PF00724"/>
    </source>
</evidence>
<evidence type="ECO:0000256" key="7">
    <source>
        <dbReference type="ARBA" id="ARBA00023002"/>
    </source>
</evidence>
<dbReference type="PRINTS" id="PR00368">
    <property type="entry name" value="FADPNR"/>
</dbReference>
<protein>
    <submittedName>
        <fullName evidence="12">2,4-dienoyl-CoA reductase-like NADH-dependent reductase (Old Yellow Enzyme family)</fullName>
    </submittedName>
</protein>
<evidence type="ECO:0000256" key="4">
    <source>
        <dbReference type="ARBA" id="ARBA00022630"/>
    </source>
</evidence>
<evidence type="ECO:0000256" key="9">
    <source>
        <dbReference type="ARBA" id="ARBA00023014"/>
    </source>
</evidence>
<dbReference type="Gene3D" id="3.40.50.720">
    <property type="entry name" value="NAD(P)-binding Rossmann-like Domain"/>
    <property type="match status" value="1"/>
</dbReference>
<name>A0ABV2QYX5_9HYPH</name>
<keyword evidence="7" id="KW-0560">Oxidoreductase</keyword>
<evidence type="ECO:0000313" key="13">
    <source>
        <dbReference type="Proteomes" id="UP001549321"/>
    </source>
</evidence>
<dbReference type="SUPFAM" id="SSF51395">
    <property type="entry name" value="FMN-linked oxidoreductases"/>
    <property type="match status" value="1"/>
</dbReference>
<dbReference type="InterPro" id="IPR001155">
    <property type="entry name" value="OxRdtase_FMN_N"/>
</dbReference>
<reference evidence="12 13" key="1">
    <citation type="submission" date="2024-06" db="EMBL/GenBank/DDBJ databases">
        <title>Sorghum-associated microbial communities from plants grown in Nebraska, USA.</title>
        <authorList>
            <person name="Schachtman D."/>
        </authorList>
    </citation>
    <scope>NUCLEOTIDE SEQUENCE [LARGE SCALE GENOMIC DNA]</scope>
    <source>
        <strain evidence="12 13">3207</strain>
    </source>
</reference>
<keyword evidence="5" id="KW-0288">FMN</keyword>
<keyword evidence="9" id="KW-0411">Iron-sulfur</keyword>
<evidence type="ECO:0000256" key="8">
    <source>
        <dbReference type="ARBA" id="ARBA00023004"/>
    </source>
</evidence>
<gene>
    <name evidence="12" type="ORF">ABIE08_002134</name>
</gene>
<evidence type="ECO:0000313" key="12">
    <source>
        <dbReference type="EMBL" id="MET4634221.1"/>
    </source>
</evidence>
<dbReference type="PANTHER" id="PTHR42917:SF2">
    <property type="entry name" value="2,4-DIENOYL-COA REDUCTASE [(2E)-ENOYL-COA-PRODUCING]"/>
    <property type="match status" value="1"/>
</dbReference>
<evidence type="ECO:0000256" key="3">
    <source>
        <dbReference type="ARBA" id="ARBA00011048"/>
    </source>
</evidence>
<dbReference type="Pfam" id="PF00724">
    <property type="entry name" value="Oxidored_FMN"/>
    <property type="match status" value="1"/>
</dbReference>
<sequence>MHLPRHADGRLMRYPHLLSPITLNQVTIRNRVVSTAHAEVYAEPGGLPGDRYIRYYEEKARGGLGLAICGGSSPVSIDSPQGWWKSVNLSTDAVIDPLVRLAETMHRHGAKIMIQATHMGRRSSYHGEHWPHLMTPSGIREPVHRGNAKIIEIEEIRRIVGDFAKAAKRVQAAGLDGIEISAAHQHLIDQFWSPRTNRRSDEFGGSLENRMRFGIEVLTAVREAVGADFCVGLRMCGDEFHEDGLDHETLKQIAQAMSETKLIDYLSVIGSGADTHNTLANCMPPMALPPEPFVHLAAGIKSVVTIPVMHAQSIRDAGQAERILASGMVDLVGMTRAQIADPHMVEKIRNGREDEIKQCVGANYCIDRQYNGHDVLCVQNAATSREATMPHVVARSTGPIRKVVVVGGGPGGLEAARVAKARGHEVVLFERNAAVGGQINLAAKAPQREQMAGIVRWFDMETKRLGVDRRMGTEATAAMILGEQPDIVVLATGGTSHSGDVAGWGVADGLAVSSWDILSGRVEPARNVLVYDAVSTHAGAGVADYLATRGSMVEIVTPDVKIADDVGGTTFPIFYRRLYAMDVVMTPNHWLDRVYAEGDKKIAVLRNEYTEALEERAVDQVVIENGILPNEGLYWELKEGSLNRGQVDVARLFAAEPQPALAEDLSGDRYLLFRVGDCISQHNIHGAIYDALRLCKDF</sequence>
<dbReference type="InterPro" id="IPR036188">
    <property type="entry name" value="FAD/NAD-bd_sf"/>
</dbReference>